<evidence type="ECO:0000256" key="2">
    <source>
        <dbReference type="ARBA" id="ARBA00006434"/>
    </source>
</evidence>
<dbReference type="Proteomes" id="UP000346198">
    <property type="component" value="Unassembled WGS sequence"/>
</dbReference>
<comment type="catalytic activity">
    <reaction evidence="12">
        <text>L-proline(in) + Na(+)(in) = L-proline(out) + Na(+)(out)</text>
        <dbReference type="Rhea" id="RHEA:28967"/>
        <dbReference type="ChEBI" id="CHEBI:29101"/>
        <dbReference type="ChEBI" id="CHEBI:60039"/>
    </reaction>
</comment>
<dbReference type="InterPro" id="IPR050277">
    <property type="entry name" value="Sodium:Solute_Symporter"/>
</dbReference>
<comment type="subcellular location">
    <subcellularLocation>
        <location evidence="1">Cell membrane</location>
        <topology evidence="1">Multi-pass membrane protein</topology>
    </subcellularLocation>
</comment>
<evidence type="ECO:0000256" key="8">
    <source>
        <dbReference type="ARBA" id="ARBA00023053"/>
    </source>
</evidence>
<feature type="transmembrane region" description="Helical" evidence="14">
    <location>
        <begin position="426"/>
        <end position="446"/>
    </location>
</feature>
<reference evidence="15 16" key="1">
    <citation type="submission" date="2019-04" db="EMBL/GenBank/DDBJ databases">
        <authorList>
            <person name="Van Vliet M D."/>
        </authorList>
    </citation>
    <scope>NUCLEOTIDE SEQUENCE [LARGE SCALE GENOMIC DNA]</scope>
    <source>
        <strain evidence="15 16">F21</strain>
    </source>
</reference>
<dbReference type="Gene3D" id="1.20.1730.10">
    <property type="entry name" value="Sodium/glucose cotransporter"/>
    <property type="match status" value="1"/>
</dbReference>
<evidence type="ECO:0000256" key="1">
    <source>
        <dbReference type="ARBA" id="ARBA00004651"/>
    </source>
</evidence>
<sequence>MLSIYDYIVIVFYFLFTLSLGFVFKRLNKGGTDYFAGGCKMNWWLLGASSFVSNFSAWSFTGAAGMAYSFGVVVFSITILDIVGFLVSYFWFAGHFRRLRLVTAMDAVRLRLGKSNEQLFTWLQVITAFFGGAIWLVGLSILVSTSFGFPQIPVVIFCTVTITVMTLIGGKWAVSGSDFVQTVLLSGVSVAVVALTIHHVGGLSELLKGLPEGHGTFFHPIGSIKYDWLYIVTGLIWGVYLKNSILFGAAKYIAAKDDRHAKKSVLIPLIGYILLPVAWFLPAMAATILVPDLLETYASFSNPSEAAYIAVCMEVLPKGLLGLTVAGLFAATMSSMDTALNVNAGFLVKNFYQPIFRKNASEQEQLKAGHVATIFCGLVMLVLALVIVTRGEVSLFDAYLYINAYIQAPLTVALFLSIFVKRTPAWAGWATILIGILSTILVYDVAPTEQAQAWMTNVFGEGFASYTVTNKFTFTNMFTVPLCSIFFILTKLFYRETKHNVAYRKDIAEFTRRLETPVDFEKEIGNDNTAQQARIMGTLSLVYGGFVGLGIFIPNPVSGRLAIAFCSGVLLAVGWGLIRYAKRVEGQTDV</sequence>
<dbReference type="PROSITE" id="PS50283">
    <property type="entry name" value="NA_SOLUT_SYMP_3"/>
    <property type="match status" value="1"/>
</dbReference>
<dbReference type="InterPro" id="IPR001734">
    <property type="entry name" value="Na/solute_symporter"/>
</dbReference>
<evidence type="ECO:0000256" key="6">
    <source>
        <dbReference type="ARBA" id="ARBA00022847"/>
    </source>
</evidence>
<dbReference type="EMBL" id="CAAHFH010000003">
    <property type="protein sequence ID" value="VGO22901.1"/>
    <property type="molecule type" value="Genomic_DNA"/>
</dbReference>
<evidence type="ECO:0000256" key="10">
    <source>
        <dbReference type="ARBA" id="ARBA00023136"/>
    </source>
</evidence>
<accession>A0A6C2UU83</accession>
<evidence type="ECO:0000313" key="16">
    <source>
        <dbReference type="Proteomes" id="UP000346198"/>
    </source>
</evidence>
<evidence type="ECO:0000256" key="14">
    <source>
        <dbReference type="SAM" id="Phobius"/>
    </source>
</evidence>
<evidence type="ECO:0000256" key="5">
    <source>
        <dbReference type="ARBA" id="ARBA00022692"/>
    </source>
</evidence>
<protein>
    <submittedName>
        <fullName evidence="15">Sodium/glucose cotransporter</fullName>
    </submittedName>
</protein>
<evidence type="ECO:0000256" key="7">
    <source>
        <dbReference type="ARBA" id="ARBA00022989"/>
    </source>
</evidence>
<comment type="similarity">
    <text evidence="2 13">Belongs to the sodium:solute symporter (SSF) (TC 2.A.21) family.</text>
</comment>
<keyword evidence="9" id="KW-0406">Ion transport</keyword>
<dbReference type="GO" id="GO:0015293">
    <property type="term" value="F:symporter activity"/>
    <property type="evidence" value="ECO:0007669"/>
    <property type="project" value="UniProtKB-KW"/>
</dbReference>
<feature type="transmembrane region" description="Helical" evidence="14">
    <location>
        <begin position="119"/>
        <end position="143"/>
    </location>
</feature>
<feature type="transmembrane region" description="Helical" evidence="14">
    <location>
        <begin position="67"/>
        <end position="92"/>
    </location>
</feature>
<dbReference type="GO" id="GO:0006814">
    <property type="term" value="P:sodium ion transport"/>
    <property type="evidence" value="ECO:0007669"/>
    <property type="project" value="UniProtKB-KW"/>
</dbReference>
<dbReference type="Pfam" id="PF00474">
    <property type="entry name" value="SSF"/>
    <property type="match status" value="1"/>
</dbReference>
<dbReference type="RefSeq" id="WP_136064812.1">
    <property type="nucleotide sequence ID" value="NZ_CAAHFH010000003.1"/>
</dbReference>
<feature type="transmembrane region" description="Helical" evidence="14">
    <location>
        <begin position="535"/>
        <end position="553"/>
    </location>
</feature>
<evidence type="ECO:0000256" key="12">
    <source>
        <dbReference type="ARBA" id="ARBA00033708"/>
    </source>
</evidence>
<feature type="transmembrane region" description="Helical" evidence="14">
    <location>
        <begin position="265"/>
        <end position="286"/>
    </location>
</feature>
<feature type="transmembrane region" description="Helical" evidence="14">
    <location>
        <begin position="306"/>
        <end position="331"/>
    </location>
</feature>
<keyword evidence="4" id="KW-1003">Cell membrane</keyword>
<keyword evidence="16" id="KW-1185">Reference proteome</keyword>
<dbReference type="PANTHER" id="PTHR48086:SF3">
    <property type="entry name" value="SODIUM_PROLINE SYMPORTER"/>
    <property type="match status" value="1"/>
</dbReference>
<feature type="transmembrane region" description="Helical" evidence="14">
    <location>
        <begin position="474"/>
        <end position="494"/>
    </location>
</feature>
<evidence type="ECO:0000256" key="13">
    <source>
        <dbReference type="RuleBase" id="RU362091"/>
    </source>
</evidence>
<dbReference type="InterPro" id="IPR038377">
    <property type="entry name" value="Na/Glc_symporter_sf"/>
</dbReference>
<keyword evidence="7 14" id="KW-1133">Transmembrane helix</keyword>
<keyword evidence="10 14" id="KW-0472">Membrane</keyword>
<keyword evidence="3" id="KW-0813">Transport</keyword>
<dbReference type="PANTHER" id="PTHR48086">
    <property type="entry name" value="SODIUM/PROLINE SYMPORTER-RELATED"/>
    <property type="match status" value="1"/>
</dbReference>
<feature type="transmembrane region" description="Helical" evidence="14">
    <location>
        <begin position="149"/>
        <end position="170"/>
    </location>
</feature>
<evidence type="ECO:0000256" key="9">
    <source>
        <dbReference type="ARBA" id="ARBA00023065"/>
    </source>
</evidence>
<evidence type="ECO:0000313" key="15">
    <source>
        <dbReference type="EMBL" id="VGO22901.1"/>
    </source>
</evidence>
<dbReference type="GO" id="GO:0005886">
    <property type="term" value="C:plasma membrane"/>
    <property type="evidence" value="ECO:0007669"/>
    <property type="project" value="UniProtKB-SubCell"/>
</dbReference>
<feature type="transmembrane region" description="Helical" evidence="14">
    <location>
        <begin position="368"/>
        <end position="388"/>
    </location>
</feature>
<evidence type="ECO:0000256" key="11">
    <source>
        <dbReference type="ARBA" id="ARBA00023201"/>
    </source>
</evidence>
<feature type="transmembrane region" description="Helical" evidence="14">
    <location>
        <begin position="228"/>
        <end position="253"/>
    </location>
</feature>
<proteinExistence type="inferred from homology"/>
<name>A0A6C2UU83_9BACT</name>
<feature type="transmembrane region" description="Helical" evidence="14">
    <location>
        <begin position="6"/>
        <end position="23"/>
    </location>
</feature>
<feature type="transmembrane region" description="Helical" evidence="14">
    <location>
        <begin position="43"/>
        <end position="61"/>
    </location>
</feature>
<feature type="transmembrane region" description="Helical" evidence="14">
    <location>
        <begin position="400"/>
        <end position="419"/>
    </location>
</feature>
<keyword evidence="11" id="KW-0739">Sodium transport</keyword>
<keyword evidence="8" id="KW-0915">Sodium</keyword>
<evidence type="ECO:0000256" key="4">
    <source>
        <dbReference type="ARBA" id="ARBA00022475"/>
    </source>
</evidence>
<gene>
    <name evidence="15" type="primary">sglT_17</name>
    <name evidence="15" type="ORF">SCARR_04998</name>
</gene>
<keyword evidence="5 14" id="KW-0812">Transmembrane</keyword>
<dbReference type="AlphaFoldDB" id="A0A6C2UU83"/>
<keyword evidence="6" id="KW-0769">Symport</keyword>
<organism evidence="15 16">
    <name type="scientific">Pontiella sulfatireligans</name>
    <dbReference type="NCBI Taxonomy" id="2750658"/>
    <lineage>
        <taxon>Bacteria</taxon>
        <taxon>Pseudomonadati</taxon>
        <taxon>Kiritimatiellota</taxon>
        <taxon>Kiritimatiellia</taxon>
        <taxon>Kiritimatiellales</taxon>
        <taxon>Pontiellaceae</taxon>
        <taxon>Pontiella</taxon>
    </lineage>
</organism>
<evidence type="ECO:0000256" key="3">
    <source>
        <dbReference type="ARBA" id="ARBA00022448"/>
    </source>
</evidence>
<feature type="transmembrane region" description="Helical" evidence="14">
    <location>
        <begin position="559"/>
        <end position="578"/>
    </location>
</feature>
<feature type="transmembrane region" description="Helical" evidence="14">
    <location>
        <begin position="182"/>
        <end position="201"/>
    </location>
</feature>